<evidence type="ECO:0000256" key="1">
    <source>
        <dbReference type="PROSITE-ProRule" id="PRU10141"/>
    </source>
</evidence>
<organism evidence="4 5">
    <name type="scientific">Gimesia maris</name>
    <dbReference type="NCBI Taxonomy" id="122"/>
    <lineage>
        <taxon>Bacteria</taxon>
        <taxon>Pseudomonadati</taxon>
        <taxon>Planctomycetota</taxon>
        <taxon>Planctomycetia</taxon>
        <taxon>Planctomycetales</taxon>
        <taxon>Planctomycetaceae</taxon>
        <taxon>Gimesia</taxon>
    </lineage>
</organism>
<feature type="domain" description="Protein kinase" evidence="3">
    <location>
        <begin position="69"/>
        <end position="325"/>
    </location>
</feature>
<dbReference type="InterPro" id="IPR000719">
    <property type="entry name" value="Prot_kinase_dom"/>
</dbReference>
<dbReference type="InterPro" id="IPR005532">
    <property type="entry name" value="SUMF_dom"/>
</dbReference>
<dbReference type="GO" id="GO:0120147">
    <property type="term" value="F:formylglycine-generating oxidase activity"/>
    <property type="evidence" value="ECO:0007669"/>
    <property type="project" value="TreeGrafter"/>
</dbReference>
<evidence type="ECO:0000313" key="5">
    <source>
        <dbReference type="Proteomes" id="UP000263642"/>
    </source>
</evidence>
<dbReference type="Gene3D" id="1.10.510.10">
    <property type="entry name" value="Transferase(Phosphotransferase) domain 1"/>
    <property type="match status" value="1"/>
</dbReference>
<dbReference type="InterPro" id="IPR013320">
    <property type="entry name" value="ConA-like_dom_sf"/>
</dbReference>
<dbReference type="Gene3D" id="2.60.120.200">
    <property type="match status" value="3"/>
</dbReference>
<keyword evidence="1" id="KW-0067">ATP-binding</keyword>
<reference evidence="4 5" key="1">
    <citation type="journal article" date="2018" name="Nat. Biotechnol.">
        <title>A standardized bacterial taxonomy based on genome phylogeny substantially revises the tree of life.</title>
        <authorList>
            <person name="Parks D.H."/>
            <person name="Chuvochina M."/>
            <person name="Waite D.W."/>
            <person name="Rinke C."/>
            <person name="Skarshewski A."/>
            <person name="Chaumeil P.A."/>
            <person name="Hugenholtz P."/>
        </authorList>
    </citation>
    <scope>NUCLEOTIDE SEQUENCE [LARGE SCALE GENOMIC DNA]</scope>
    <source>
        <strain evidence="4">UBA9375</strain>
    </source>
</reference>
<dbReference type="Gene3D" id="3.90.1580.10">
    <property type="entry name" value="paralog of FGE (formylglycine-generating enzyme)"/>
    <property type="match status" value="1"/>
</dbReference>
<dbReference type="PANTHER" id="PTHR23150">
    <property type="entry name" value="SULFATASE MODIFYING FACTOR 1, 2"/>
    <property type="match status" value="1"/>
</dbReference>
<dbReference type="PROSITE" id="PS00107">
    <property type="entry name" value="PROTEIN_KINASE_ATP"/>
    <property type="match status" value="1"/>
</dbReference>
<dbReference type="GO" id="GO:0004672">
    <property type="term" value="F:protein kinase activity"/>
    <property type="evidence" value="ECO:0007669"/>
    <property type="project" value="InterPro"/>
</dbReference>
<dbReference type="PANTHER" id="PTHR23150:SF19">
    <property type="entry name" value="FORMYLGLYCINE-GENERATING ENZYME"/>
    <property type="match status" value="1"/>
</dbReference>
<name>A0A3D3REL0_9PLAN</name>
<dbReference type="SUPFAM" id="SSF56436">
    <property type="entry name" value="C-type lectin-like"/>
    <property type="match status" value="1"/>
</dbReference>
<dbReference type="GO" id="GO:0005524">
    <property type="term" value="F:ATP binding"/>
    <property type="evidence" value="ECO:0007669"/>
    <property type="project" value="UniProtKB-UniRule"/>
</dbReference>
<dbReference type="Proteomes" id="UP000263642">
    <property type="component" value="Unassembled WGS sequence"/>
</dbReference>
<accession>A0A3D3REL0</accession>
<evidence type="ECO:0000313" key="4">
    <source>
        <dbReference type="EMBL" id="HCO26542.1"/>
    </source>
</evidence>
<dbReference type="CDD" id="cd14014">
    <property type="entry name" value="STKc_PknB_like"/>
    <property type="match status" value="1"/>
</dbReference>
<dbReference type="Pfam" id="PF00069">
    <property type="entry name" value="Pkinase"/>
    <property type="match status" value="1"/>
</dbReference>
<protein>
    <recommendedName>
        <fullName evidence="3">Protein kinase domain-containing protein</fullName>
    </recommendedName>
</protein>
<dbReference type="InterPro" id="IPR011009">
    <property type="entry name" value="Kinase-like_dom_sf"/>
</dbReference>
<feature type="compositionally biased region" description="Polar residues" evidence="2">
    <location>
        <begin position="1354"/>
        <end position="1365"/>
    </location>
</feature>
<feature type="region of interest" description="Disordered" evidence="2">
    <location>
        <begin position="1353"/>
        <end position="1376"/>
    </location>
</feature>
<sequence>MVDSTSSSCPNLLEISDYSLGKLDYTQIETLSGHFDICPLCREKLERLDDEPDELINRLRVPPLSIAQISLEYEIGSGGMGRVFKGYDTKLIRPVAVKLINTERQKEWKDLAERFEREVQMLARVESPYVVKALFAGEENGFTYFVQEYVNGKNLKERMDELGFSLPSLASATIVYQVASGLTAVHKLGIVHRDIHPGNLLLNNRGFVQIADFGLAFEEGRSDGSELTAMRQGFGQVKYVAPEQWNSARNATSSSDIYSLGCVWFFLITGLPLNRDPKTLEIIHPSSQFQMVGRADRKLLTSMLHVDPQQRPTAEQVVAALQSRVGAGNSVEVILKKQLDQTHTKWNRTAFISCITLIALCSLLYLVYSPAENHISRDVSPANPVVPPVPPELPPENQEQFALRFDGIDDFVETPFVYGSGAPITFEAWITPDCEERPRSMEIISNAETAGIIVRLKDGTRPEFLFHEGTSYAAHTRSKQIGCGKLVHLAAVYDGISVGMYVDGKKQGLSFPVRRLHRHSPIPIHLGANPDPALIGRPVAEKKACFAGLMHQCRFSRGVIYQDDFSPEKLLSTSDSTILLYHLNADSGEIVKDQSGNGYDGKIIGATWEKYDPLNIPEKTEQYKWPANTPDPISVNDSPDRISQLQQAWAEHLQLPAEVTIPLGQNISIALVLIPPGEFMLGSLEETLAETDGPTQQDEAKPRRLSADLPQRLARITHPFYLSRTEISRKQFRQFVKQTSYKTDAELDGAGGSGFNSSETNPQITWASDLDGALSEDHPAVNLSWYDASNFCGWLTRNQSQFVFKLPREAQWEYACRAGTTSKWFASEESELSKVAWFQSKTTHPCGQLQPNALGLYDMHGNVAEWCQDYFSDKNSFSSAVNNPSGPSSGTHRIARGGSAVRDALDCRSASREGLRSNSRDALTGFRVAATVNSVSENLEKRDPFSLHFNGIDDYAEVDYDYRKASEPLTIECWVDIPEVTIKDQFASSVIFDLHSHLRVFYCVLRNHRIHMYYHEGEWIWHAFSVELSPGRHHIAGVFDGTTLNAFVDGSIPEKVTKNRADRLARFLRSLFRIGSGSTYENSQHRGFKGNISQLRISEQTVYNDEFQPPPLLTRHESTVALYRFEEGKGKVLHDLSGMYNHARITGAEWSVALQPDKELLKRGVQLDGDDWIETKFPDPSAEQFTIEAWVSPETNRKLAHQLLFQLGTLSLKYHVNNGEYWTWSLLDPQSQEIPVSTVSSKDVALNHPVHIACQWNGTIWKMYLNGLPCRTLPMRATQKEHLAEIISASLKQNLYIGGFPSTEKTLSHCFEGKIHALKISRIGRYQQSFTPLTDFTVDENTLLLYRFDEKSGESAQDSSGNNAHGTLHGANWLSK</sequence>
<dbReference type="PROSITE" id="PS50011">
    <property type="entry name" value="PROTEIN_KINASE_DOM"/>
    <property type="match status" value="1"/>
</dbReference>
<dbReference type="SUPFAM" id="SSF56112">
    <property type="entry name" value="Protein kinase-like (PK-like)"/>
    <property type="match status" value="1"/>
</dbReference>
<comment type="caution">
    <text evidence="4">The sequence shown here is derived from an EMBL/GenBank/DDBJ whole genome shotgun (WGS) entry which is preliminary data.</text>
</comment>
<evidence type="ECO:0000256" key="2">
    <source>
        <dbReference type="SAM" id="MobiDB-lite"/>
    </source>
</evidence>
<dbReference type="Pfam" id="PF03781">
    <property type="entry name" value="FGE-sulfatase"/>
    <property type="match status" value="1"/>
</dbReference>
<dbReference type="InterPro" id="IPR051043">
    <property type="entry name" value="Sulfatase_Mod_Factor_Kinase"/>
</dbReference>
<keyword evidence="1" id="KW-0547">Nucleotide-binding</keyword>
<dbReference type="Pfam" id="PF13385">
    <property type="entry name" value="Laminin_G_3"/>
    <property type="match status" value="3"/>
</dbReference>
<dbReference type="InterPro" id="IPR017441">
    <property type="entry name" value="Protein_kinase_ATP_BS"/>
</dbReference>
<dbReference type="SUPFAM" id="SSF49899">
    <property type="entry name" value="Concanavalin A-like lectins/glucanases"/>
    <property type="match status" value="3"/>
</dbReference>
<evidence type="ECO:0000259" key="3">
    <source>
        <dbReference type="PROSITE" id="PS50011"/>
    </source>
</evidence>
<gene>
    <name evidence="4" type="ORF">DIT97_27330</name>
</gene>
<proteinExistence type="predicted"/>
<feature type="binding site" evidence="1">
    <location>
        <position position="98"/>
    </location>
    <ligand>
        <name>ATP</name>
        <dbReference type="ChEBI" id="CHEBI:30616"/>
    </ligand>
</feature>
<dbReference type="InterPro" id="IPR016187">
    <property type="entry name" value="CTDL_fold"/>
</dbReference>
<dbReference type="EMBL" id="DQAY01000162">
    <property type="protein sequence ID" value="HCO26542.1"/>
    <property type="molecule type" value="Genomic_DNA"/>
</dbReference>
<dbReference type="InterPro" id="IPR042095">
    <property type="entry name" value="SUMF_sf"/>
</dbReference>